<evidence type="ECO:0000313" key="5">
    <source>
        <dbReference type="Proteomes" id="UP000255110"/>
    </source>
</evidence>
<evidence type="ECO:0000313" key="3">
    <source>
        <dbReference type="EMBL" id="STY24425.1"/>
    </source>
</evidence>
<dbReference type="Proteomes" id="UP000255110">
    <property type="component" value="Unassembled WGS sequence"/>
</dbReference>
<organism evidence="3 5">
    <name type="scientific">Legionella steigerwaltii</name>
    <dbReference type="NCBI Taxonomy" id="460"/>
    <lineage>
        <taxon>Bacteria</taxon>
        <taxon>Pseudomonadati</taxon>
        <taxon>Pseudomonadota</taxon>
        <taxon>Gammaproteobacteria</taxon>
        <taxon>Legionellales</taxon>
        <taxon>Legionellaceae</taxon>
        <taxon>Legionella</taxon>
    </lineage>
</organism>
<reference evidence="3 5" key="2">
    <citation type="submission" date="2018-06" db="EMBL/GenBank/DDBJ databases">
        <authorList>
            <consortium name="Pathogen Informatics"/>
            <person name="Doyle S."/>
        </authorList>
    </citation>
    <scope>NUCLEOTIDE SEQUENCE [LARGE SCALE GENOMIC DNA]</scope>
    <source>
        <strain evidence="3 5">NCTC11991</strain>
    </source>
</reference>
<dbReference type="EMBL" id="UGOY01000001">
    <property type="protein sequence ID" value="STY24425.1"/>
    <property type="molecule type" value="Genomic_DNA"/>
</dbReference>
<dbReference type="EMBL" id="LNYZ01000012">
    <property type="protein sequence ID" value="KTD77786.1"/>
    <property type="molecule type" value="Genomic_DNA"/>
</dbReference>
<dbReference type="STRING" id="460.Lstg_1509"/>
<reference evidence="2 4" key="1">
    <citation type="submission" date="2015-11" db="EMBL/GenBank/DDBJ databases">
        <title>Genomic analysis of 38 Legionella species identifies large and diverse effector repertoires.</title>
        <authorList>
            <person name="Burstein D."/>
            <person name="Amaro F."/>
            <person name="Zusman T."/>
            <person name="Lifshitz Z."/>
            <person name="Cohen O."/>
            <person name="Gilbert J.A."/>
            <person name="Pupko T."/>
            <person name="Shuman H.A."/>
            <person name="Segal G."/>
        </authorList>
    </citation>
    <scope>NUCLEOTIDE SEQUENCE [LARGE SCALE GENOMIC DNA]</scope>
    <source>
        <strain evidence="2 4">SC-18-C9</strain>
    </source>
</reference>
<evidence type="ECO:0000313" key="4">
    <source>
        <dbReference type="Proteomes" id="UP000054820"/>
    </source>
</evidence>
<feature type="transmembrane region" description="Helical" evidence="1">
    <location>
        <begin position="12"/>
        <end position="30"/>
    </location>
</feature>
<dbReference type="Proteomes" id="UP000054820">
    <property type="component" value="Unassembled WGS sequence"/>
</dbReference>
<keyword evidence="4" id="KW-1185">Reference proteome</keyword>
<keyword evidence="1" id="KW-1133">Transmembrane helix</keyword>
<name>A0A378LBL7_9GAMM</name>
<keyword evidence="1" id="KW-0812">Transmembrane</keyword>
<proteinExistence type="predicted"/>
<evidence type="ECO:0000256" key="1">
    <source>
        <dbReference type="SAM" id="Phobius"/>
    </source>
</evidence>
<keyword evidence="1" id="KW-0472">Membrane</keyword>
<evidence type="ECO:0000313" key="2">
    <source>
        <dbReference type="EMBL" id="KTD77786.1"/>
    </source>
</evidence>
<dbReference type="AlphaFoldDB" id="A0A378LBL7"/>
<gene>
    <name evidence="2" type="ORF">Lstg_1509</name>
    <name evidence="3" type="ORF">NCTC11991_03050</name>
</gene>
<sequence length="53" mass="6220">MKIMNLNLKKLLWYSLVIIVIFVVILWFFSHKGIAVETAKVKYGPFVQYYPGV</sequence>
<accession>A0A378LBL7</accession>
<protein>
    <submittedName>
        <fullName evidence="3">Uncharacterized protein</fullName>
    </submittedName>
</protein>